<name>A0ABV3DHA6_9ACTN</name>
<dbReference type="InterPro" id="IPR047641">
    <property type="entry name" value="ABC_transpr_MalK/UgpC-like"/>
</dbReference>
<keyword evidence="10" id="KW-1185">Reference proteome</keyword>
<dbReference type="EMBL" id="JBEZFP010000032">
    <property type="protein sequence ID" value="MEU8134817.1"/>
    <property type="molecule type" value="Genomic_DNA"/>
</dbReference>
<dbReference type="InterPro" id="IPR003439">
    <property type="entry name" value="ABC_transporter-like_ATP-bd"/>
</dbReference>
<feature type="domain" description="ABC transporter" evidence="8">
    <location>
        <begin position="4"/>
        <end position="234"/>
    </location>
</feature>
<gene>
    <name evidence="9" type="ORF">AB0C36_15030</name>
</gene>
<dbReference type="Proteomes" id="UP001551482">
    <property type="component" value="Unassembled WGS sequence"/>
</dbReference>
<keyword evidence="3" id="KW-0547">Nucleotide-binding</keyword>
<dbReference type="CDD" id="cd03301">
    <property type="entry name" value="ABC_MalK_N"/>
    <property type="match status" value="1"/>
</dbReference>
<dbReference type="SUPFAM" id="SSF52540">
    <property type="entry name" value="P-loop containing nucleoside triphosphate hydrolases"/>
    <property type="match status" value="1"/>
</dbReference>
<dbReference type="InterPro" id="IPR003593">
    <property type="entry name" value="AAA+_ATPase"/>
</dbReference>
<dbReference type="SMART" id="SM00382">
    <property type="entry name" value="AAA"/>
    <property type="match status" value="1"/>
</dbReference>
<dbReference type="Gene3D" id="2.40.50.140">
    <property type="entry name" value="Nucleic acid-binding proteins"/>
    <property type="match status" value="1"/>
</dbReference>
<keyword evidence="6" id="KW-0472">Membrane</keyword>
<dbReference type="Pfam" id="PF17912">
    <property type="entry name" value="OB_MalK"/>
    <property type="match status" value="1"/>
</dbReference>
<evidence type="ECO:0000256" key="2">
    <source>
        <dbReference type="ARBA" id="ARBA00022475"/>
    </source>
</evidence>
<keyword evidence="4 9" id="KW-0067">ATP-binding</keyword>
<evidence type="ECO:0000256" key="5">
    <source>
        <dbReference type="ARBA" id="ARBA00022967"/>
    </source>
</evidence>
<evidence type="ECO:0000256" key="6">
    <source>
        <dbReference type="ARBA" id="ARBA00023136"/>
    </source>
</evidence>
<dbReference type="RefSeq" id="WP_358353786.1">
    <property type="nucleotide sequence ID" value="NZ_JBEZFP010000032.1"/>
</dbReference>
<dbReference type="Pfam" id="PF00005">
    <property type="entry name" value="ABC_tran"/>
    <property type="match status" value="1"/>
</dbReference>
<keyword evidence="2" id="KW-1003">Cell membrane</keyword>
<dbReference type="InterPro" id="IPR015855">
    <property type="entry name" value="ABC_transpr_MalK-like"/>
</dbReference>
<proteinExistence type="predicted"/>
<dbReference type="InterPro" id="IPR027417">
    <property type="entry name" value="P-loop_NTPase"/>
</dbReference>
<dbReference type="InterPro" id="IPR040582">
    <property type="entry name" value="OB_MalK-like"/>
</dbReference>
<evidence type="ECO:0000256" key="1">
    <source>
        <dbReference type="ARBA" id="ARBA00022448"/>
    </source>
</evidence>
<feature type="region of interest" description="Disordered" evidence="7">
    <location>
        <begin position="371"/>
        <end position="402"/>
    </location>
</feature>
<sequence>MGRIRLDALTRKFGDTSAVDRVSLDVADGEFLALLGPSGCGKTTLLRMVAGLLPPTSGRIMLDDDDITHSPPRRRDLAMVFQSYALYPHLTVAQNIAFPLRVRRTAKEVARARVREVAAQLELGELLARRPKELSGGQRQRVALGRALVREPRAFLMDEPLSNLDAKLRTATRVELAALHRRLGSTFVYVTHDQVEAMTMATRIALLDGGRLEQVGTPTEVYDEPASVFVASFLGAPPMNLMPGKLSTTDAGLLRVDAEGTTAPLWPGRVPARDVVLGVRPEHLTPTSAETPGDILRIRAVVEAVENLGSEEVALCRAGTATGVPTGAADRIAVRGPRPLGLVPGEPVTLTAPTDRIHLFDAGSGRRLVWREQEAPRPERTAGKSMPIGTGLPGTEPSLSAA</sequence>
<accession>A0ABV3DHA6</accession>
<dbReference type="SUPFAM" id="SSF50331">
    <property type="entry name" value="MOP-like"/>
    <property type="match status" value="1"/>
</dbReference>
<organism evidence="9 10">
    <name type="scientific">Streptodolium elevatio</name>
    <dbReference type="NCBI Taxonomy" id="3157996"/>
    <lineage>
        <taxon>Bacteria</taxon>
        <taxon>Bacillati</taxon>
        <taxon>Actinomycetota</taxon>
        <taxon>Actinomycetes</taxon>
        <taxon>Kitasatosporales</taxon>
        <taxon>Streptomycetaceae</taxon>
        <taxon>Streptodolium</taxon>
    </lineage>
</organism>
<evidence type="ECO:0000259" key="8">
    <source>
        <dbReference type="PROSITE" id="PS50893"/>
    </source>
</evidence>
<evidence type="ECO:0000256" key="7">
    <source>
        <dbReference type="SAM" id="MobiDB-lite"/>
    </source>
</evidence>
<protein>
    <submittedName>
        <fullName evidence="9">ABC transporter ATP-binding protein</fullName>
    </submittedName>
</protein>
<keyword evidence="5" id="KW-1278">Translocase</keyword>
<dbReference type="GO" id="GO:0005524">
    <property type="term" value="F:ATP binding"/>
    <property type="evidence" value="ECO:0007669"/>
    <property type="project" value="UniProtKB-KW"/>
</dbReference>
<dbReference type="InterPro" id="IPR017871">
    <property type="entry name" value="ABC_transporter-like_CS"/>
</dbReference>
<dbReference type="InterPro" id="IPR012340">
    <property type="entry name" value="NA-bd_OB-fold"/>
</dbReference>
<dbReference type="PROSITE" id="PS50893">
    <property type="entry name" value="ABC_TRANSPORTER_2"/>
    <property type="match status" value="1"/>
</dbReference>
<keyword evidence="1" id="KW-0813">Transport</keyword>
<comment type="caution">
    <text evidence="9">The sequence shown here is derived from an EMBL/GenBank/DDBJ whole genome shotgun (WGS) entry which is preliminary data.</text>
</comment>
<reference evidence="9 10" key="1">
    <citation type="submission" date="2024-06" db="EMBL/GenBank/DDBJ databases">
        <title>The Natural Products Discovery Center: Release of the First 8490 Sequenced Strains for Exploring Actinobacteria Biosynthetic Diversity.</title>
        <authorList>
            <person name="Kalkreuter E."/>
            <person name="Kautsar S.A."/>
            <person name="Yang D."/>
            <person name="Bader C.D."/>
            <person name="Teijaro C.N."/>
            <person name="Fluegel L."/>
            <person name="Davis C.M."/>
            <person name="Simpson J.R."/>
            <person name="Lauterbach L."/>
            <person name="Steele A.D."/>
            <person name="Gui C."/>
            <person name="Meng S."/>
            <person name="Li G."/>
            <person name="Viehrig K."/>
            <person name="Ye F."/>
            <person name="Su P."/>
            <person name="Kiefer A.F."/>
            <person name="Nichols A."/>
            <person name="Cepeda A.J."/>
            <person name="Yan W."/>
            <person name="Fan B."/>
            <person name="Jiang Y."/>
            <person name="Adhikari A."/>
            <person name="Zheng C.-J."/>
            <person name="Schuster L."/>
            <person name="Cowan T.M."/>
            <person name="Smanski M.J."/>
            <person name="Chevrette M.G."/>
            <person name="De Carvalho L.P.S."/>
            <person name="Shen B."/>
        </authorList>
    </citation>
    <scope>NUCLEOTIDE SEQUENCE [LARGE SCALE GENOMIC DNA]</scope>
    <source>
        <strain evidence="9 10">NPDC048946</strain>
    </source>
</reference>
<evidence type="ECO:0000256" key="4">
    <source>
        <dbReference type="ARBA" id="ARBA00022840"/>
    </source>
</evidence>
<dbReference type="Gene3D" id="2.40.50.100">
    <property type="match status" value="1"/>
</dbReference>
<dbReference type="PANTHER" id="PTHR43875:SF15">
    <property type="entry name" value="TREHALOSE IMPORT ATP-BINDING PROTEIN SUGC"/>
    <property type="match status" value="1"/>
</dbReference>
<evidence type="ECO:0000256" key="3">
    <source>
        <dbReference type="ARBA" id="ARBA00022741"/>
    </source>
</evidence>
<evidence type="ECO:0000313" key="10">
    <source>
        <dbReference type="Proteomes" id="UP001551482"/>
    </source>
</evidence>
<dbReference type="PANTHER" id="PTHR43875">
    <property type="entry name" value="MALTODEXTRIN IMPORT ATP-BINDING PROTEIN MSMX"/>
    <property type="match status" value="1"/>
</dbReference>
<evidence type="ECO:0000313" key="9">
    <source>
        <dbReference type="EMBL" id="MEU8134817.1"/>
    </source>
</evidence>
<dbReference type="Gene3D" id="3.40.50.300">
    <property type="entry name" value="P-loop containing nucleotide triphosphate hydrolases"/>
    <property type="match status" value="1"/>
</dbReference>
<dbReference type="InterPro" id="IPR008995">
    <property type="entry name" value="Mo/tungstate-bd_C_term_dom"/>
</dbReference>
<dbReference type="PROSITE" id="PS00211">
    <property type="entry name" value="ABC_TRANSPORTER_1"/>
    <property type="match status" value="1"/>
</dbReference>
<feature type="compositionally biased region" description="Basic and acidic residues" evidence="7">
    <location>
        <begin position="371"/>
        <end position="382"/>
    </location>
</feature>